<dbReference type="Proteomes" id="UP001157502">
    <property type="component" value="Chromosome 30"/>
</dbReference>
<keyword evidence="2" id="KW-1185">Reference proteome</keyword>
<sequence>MTKRSYPFAESFSSQYKIHVGQKEISHHGVFGNQYRQDVYEKTKNLLFNGTKVVMGKIWNVDAEKCSTIQPSGPGVTPEASQPLLRGQTLIGQDGRLQRTTPVQGVALTPAGCCVCQKTQGTRRPCCQCDRPVCLSCTQHCSSCSRPCCLFCTVTDYSGQYDQVLCCDCSS</sequence>
<evidence type="ECO:0000313" key="1">
    <source>
        <dbReference type="EMBL" id="KAJ7989070.1"/>
    </source>
</evidence>
<proteinExistence type="predicted"/>
<accession>A0ACC2FCS2</accession>
<reference evidence="1" key="1">
    <citation type="submission" date="2021-05" db="EMBL/GenBank/DDBJ databases">
        <authorList>
            <person name="Pan Q."/>
            <person name="Jouanno E."/>
            <person name="Zahm M."/>
            <person name="Klopp C."/>
            <person name="Cabau C."/>
            <person name="Louis A."/>
            <person name="Berthelot C."/>
            <person name="Parey E."/>
            <person name="Roest Crollius H."/>
            <person name="Montfort J."/>
            <person name="Robinson-Rechavi M."/>
            <person name="Bouchez O."/>
            <person name="Lampietro C."/>
            <person name="Lopez Roques C."/>
            <person name="Donnadieu C."/>
            <person name="Postlethwait J."/>
            <person name="Bobe J."/>
            <person name="Dillon D."/>
            <person name="Chandos A."/>
            <person name="von Hippel F."/>
            <person name="Guiguen Y."/>
        </authorList>
    </citation>
    <scope>NUCLEOTIDE SEQUENCE</scope>
    <source>
        <strain evidence="1">YG-Jan2019</strain>
    </source>
</reference>
<dbReference type="EMBL" id="CM055757">
    <property type="protein sequence ID" value="KAJ7989070.1"/>
    <property type="molecule type" value="Genomic_DNA"/>
</dbReference>
<gene>
    <name evidence="1" type="ORF">DPEC_G00315730</name>
</gene>
<protein>
    <submittedName>
        <fullName evidence="1">Uncharacterized protein</fullName>
    </submittedName>
</protein>
<evidence type="ECO:0000313" key="2">
    <source>
        <dbReference type="Proteomes" id="UP001157502"/>
    </source>
</evidence>
<organism evidence="1 2">
    <name type="scientific">Dallia pectoralis</name>
    <name type="common">Alaska blackfish</name>
    <dbReference type="NCBI Taxonomy" id="75939"/>
    <lineage>
        <taxon>Eukaryota</taxon>
        <taxon>Metazoa</taxon>
        <taxon>Chordata</taxon>
        <taxon>Craniata</taxon>
        <taxon>Vertebrata</taxon>
        <taxon>Euteleostomi</taxon>
        <taxon>Actinopterygii</taxon>
        <taxon>Neopterygii</taxon>
        <taxon>Teleostei</taxon>
        <taxon>Protacanthopterygii</taxon>
        <taxon>Esociformes</taxon>
        <taxon>Umbridae</taxon>
        <taxon>Dallia</taxon>
    </lineage>
</organism>
<comment type="caution">
    <text evidence="1">The sequence shown here is derived from an EMBL/GenBank/DDBJ whole genome shotgun (WGS) entry which is preliminary data.</text>
</comment>
<name>A0ACC2FCS2_DALPE</name>